<dbReference type="InterPro" id="IPR026055">
    <property type="entry name" value="FAR"/>
</dbReference>
<proteinExistence type="predicted"/>
<dbReference type="AlphaFoldDB" id="A0A822ZP99"/>
<evidence type="ECO:0000313" key="2">
    <source>
        <dbReference type="Proteomes" id="UP000607653"/>
    </source>
</evidence>
<organism evidence="1 2">
    <name type="scientific">Nelumbo nucifera</name>
    <name type="common">Sacred lotus</name>
    <dbReference type="NCBI Taxonomy" id="4432"/>
    <lineage>
        <taxon>Eukaryota</taxon>
        <taxon>Viridiplantae</taxon>
        <taxon>Streptophyta</taxon>
        <taxon>Embryophyta</taxon>
        <taxon>Tracheophyta</taxon>
        <taxon>Spermatophyta</taxon>
        <taxon>Magnoliopsida</taxon>
        <taxon>Proteales</taxon>
        <taxon>Nelumbonaceae</taxon>
        <taxon>Nelumbo</taxon>
    </lineage>
</organism>
<name>A0A822ZP99_NELNU</name>
<reference evidence="1 2" key="1">
    <citation type="journal article" date="2020" name="Mol. Biol. Evol.">
        <title>Distinct Expression and Methylation Patterns for Genes with Different Fates following a Single Whole-Genome Duplication in Flowering Plants.</title>
        <authorList>
            <person name="Shi T."/>
            <person name="Rahmani R.S."/>
            <person name="Gugger P.F."/>
            <person name="Wang M."/>
            <person name="Li H."/>
            <person name="Zhang Y."/>
            <person name="Li Z."/>
            <person name="Wang Q."/>
            <person name="Van de Peer Y."/>
            <person name="Marchal K."/>
            <person name="Chen J."/>
        </authorList>
    </citation>
    <scope>NUCLEOTIDE SEQUENCE [LARGE SCALE GENOMIC DNA]</scope>
    <source>
        <tissue evidence="1">Leaf</tissue>
    </source>
</reference>
<sequence>MGEMLTINSMRGEVPVVIILPSIIESTCREPFPGWIEGLISFYGKGHLAGFFTDPKGNDPDAVVPGLMAAGEAACASVLVPIPMGAQIMT</sequence>
<dbReference type="PANTHER" id="PTHR11011:SF45">
    <property type="entry name" value="FATTY ACYL-COA REDUCTASE CG8306-RELATED"/>
    <property type="match status" value="1"/>
</dbReference>
<dbReference type="GO" id="GO:0080019">
    <property type="term" value="F:alcohol-forming very long-chain fatty acyl-CoA reductase activity"/>
    <property type="evidence" value="ECO:0007669"/>
    <property type="project" value="InterPro"/>
</dbReference>
<accession>A0A822ZP99</accession>
<protein>
    <submittedName>
        <fullName evidence="1">Uncharacterized protein</fullName>
    </submittedName>
</protein>
<comment type="caution">
    <text evidence="1">The sequence shown here is derived from an EMBL/GenBank/DDBJ whole genome shotgun (WGS) entry which is preliminary data.</text>
</comment>
<dbReference type="EMBL" id="DUZY01000007">
    <property type="protein sequence ID" value="DAD45169.1"/>
    <property type="molecule type" value="Genomic_DNA"/>
</dbReference>
<evidence type="ECO:0000313" key="1">
    <source>
        <dbReference type="EMBL" id="DAD45169.1"/>
    </source>
</evidence>
<dbReference type="PANTHER" id="PTHR11011">
    <property type="entry name" value="MALE STERILITY PROTEIN 2-RELATED"/>
    <property type="match status" value="1"/>
</dbReference>
<keyword evidence="2" id="KW-1185">Reference proteome</keyword>
<dbReference type="Proteomes" id="UP000607653">
    <property type="component" value="Unassembled WGS sequence"/>
</dbReference>
<gene>
    <name evidence="1" type="ORF">HUJ06_003399</name>
</gene>